<sequence>MSGAGVWDLAARPDALDAAAQAWLGMAERVDEAATSVNNRASGVLGSWEGESATSYDAHRRTLVTSVDEATNSAARVSTALQRAAGSLRKAQADLDASWASVSDIPSVVGGGTVTFQPRDDAEATRARTAIDRADEVRARLDAELAEDAAALTAATELWEQTAAQWASIADGSTDGFTVPSGSGDVGIIVVGDRVIVNGTDGDDDISVTVDPVTGEQTVVVNGVAHTVPAGQEVVVRGGDGNDTITVPHGGGISFTLIGSSGRDDLTGGDGDGDDTLLGLDDDDNIDAGAGDDRVSGGAGQDYLNGQGGDDRVSGGEGRDTLYGLGDDDTLSGGAEQDYLEGGTGNDALSGGHGGDVLSGGDGDDTLHGGAGADVSYAGRGTDTTHGGTGPDTANSEAGDAHYGVESTVTIEIPDGLAGIRIEGSPEFVERVEADLQLLASSPEGQQMIANLQQHIEDGPDTLTIREYHNPADPDNSTASTDGTNSVINYNTRLDDFRGAPPVVVLYHEFAHVYDYMNDTFDSTTYSGDDTTDHGIRQGERQATGLPIDHDHDPSTPEVIDPDHDLGLTENGLRDEMGLPDREHYG</sequence>
<organism evidence="4 5">
    <name type="scientific">Nocardioides eburneiflavus</name>
    <dbReference type="NCBI Taxonomy" id="2518372"/>
    <lineage>
        <taxon>Bacteria</taxon>
        <taxon>Bacillati</taxon>
        <taxon>Actinomycetota</taxon>
        <taxon>Actinomycetes</taxon>
        <taxon>Propionibacteriales</taxon>
        <taxon>Nocardioidaceae</taxon>
        <taxon>Nocardioides</taxon>
    </lineage>
</organism>
<proteinExistence type="predicted"/>
<keyword evidence="2" id="KW-0964">Secreted</keyword>
<dbReference type="EMBL" id="SRRO01000001">
    <property type="protein sequence ID" value="TGN63638.1"/>
    <property type="molecule type" value="Genomic_DNA"/>
</dbReference>
<keyword evidence="5" id="KW-1185">Reference proteome</keyword>
<dbReference type="PROSITE" id="PS00330">
    <property type="entry name" value="HEMOLYSIN_CALCIUM"/>
    <property type="match status" value="2"/>
</dbReference>
<dbReference type="Proteomes" id="UP000297496">
    <property type="component" value="Unassembled WGS sequence"/>
</dbReference>
<feature type="compositionally biased region" description="Basic and acidic residues" evidence="3">
    <location>
        <begin position="548"/>
        <end position="586"/>
    </location>
</feature>
<dbReference type="Pfam" id="PF14891">
    <property type="entry name" value="Peptidase_M91"/>
    <property type="match status" value="1"/>
</dbReference>
<dbReference type="GO" id="GO:0005576">
    <property type="term" value="C:extracellular region"/>
    <property type="evidence" value="ECO:0007669"/>
    <property type="project" value="UniProtKB-SubCell"/>
</dbReference>
<dbReference type="SUPFAM" id="SSF140453">
    <property type="entry name" value="EsxAB dimer-like"/>
    <property type="match status" value="1"/>
</dbReference>
<evidence type="ECO:0000256" key="3">
    <source>
        <dbReference type="SAM" id="MobiDB-lite"/>
    </source>
</evidence>
<feature type="compositionally biased region" description="Acidic residues" evidence="3">
    <location>
        <begin position="271"/>
        <end position="286"/>
    </location>
</feature>
<feature type="compositionally biased region" description="Polar residues" evidence="3">
    <location>
        <begin position="475"/>
        <end position="485"/>
    </location>
</feature>
<evidence type="ECO:0000313" key="5">
    <source>
        <dbReference type="Proteomes" id="UP000297496"/>
    </source>
</evidence>
<dbReference type="PANTHER" id="PTHR38340:SF1">
    <property type="entry name" value="S-LAYER PROTEIN"/>
    <property type="match status" value="1"/>
</dbReference>
<feature type="region of interest" description="Disordered" evidence="3">
    <location>
        <begin position="544"/>
        <end position="586"/>
    </location>
</feature>
<protein>
    <submittedName>
        <fullName evidence="4">PPE domain-containing protein</fullName>
    </submittedName>
</protein>
<feature type="region of interest" description="Disordered" evidence="3">
    <location>
        <begin position="261"/>
        <end position="399"/>
    </location>
</feature>
<dbReference type="Gene3D" id="1.10.287.1060">
    <property type="entry name" value="ESAT-6-like"/>
    <property type="match status" value="1"/>
</dbReference>
<evidence type="ECO:0000256" key="2">
    <source>
        <dbReference type="ARBA" id="ARBA00022525"/>
    </source>
</evidence>
<dbReference type="SUPFAM" id="SSF51120">
    <property type="entry name" value="beta-Roll"/>
    <property type="match status" value="1"/>
</dbReference>
<evidence type="ECO:0000256" key="1">
    <source>
        <dbReference type="ARBA" id="ARBA00004613"/>
    </source>
</evidence>
<dbReference type="OrthoDB" id="5952792at2"/>
<dbReference type="InterPro" id="IPR028208">
    <property type="entry name" value="Effector_pro_NleD-like"/>
</dbReference>
<feature type="compositionally biased region" description="Gly residues" evidence="3">
    <location>
        <begin position="351"/>
        <end position="361"/>
    </location>
</feature>
<dbReference type="InterPro" id="IPR011049">
    <property type="entry name" value="Serralysin-like_metalloprot_C"/>
</dbReference>
<feature type="compositionally biased region" description="Basic and acidic residues" evidence="3">
    <location>
        <begin position="309"/>
        <end position="320"/>
    </location>
</feature>
<feature type="region of interest" description="Disordered" evidence="3">
    <location>
        <begin position="466"/>
        <end position="485"/>
    </location>
</feature>
<dbReference type="InterPro" id="IPR050557">
    <property type="entry name" value="RTX_toxin/Mannuronan_C5-epim"/>
</dbReference>
<dbReference type="RefSeq" id="WP_135838174.1">
    <property type="nucleotide sequence ID" value="NZ_SRRO01000001.1"/>
</dbReference>
<reference evidence="4 5" key="1">
    <citation type="submission" date="2019-04" db="EMBL/GenBank/DDBJ databases">
        <title>Three New Species of Nocardioides, Nocardioides euryhalodurans sp. nov., Nocardioides seonyuensis sp. nov. and Nocardioides eburneoflavus sp. nov. Isolated from Soil.</title>
        <authorList>
            <person name="Roh S.G."/>
            <person name="Lee C."/>
            <person name="Kim M.-K."/>
            <person name="Kim S.B."/>
        </authorList>
    </citation>
    <scope>NUCLEOTIDE SEQUENCE [LARGE SCALE GENOMIC DNA]</scope>
    <source>
        <strain evidence="4 5">MMS17-SY213</strain>
    </source>
</reference>
<dbReference type="PRINTS" id="PR00313">
    <property type="entry name" value="CABNDNGRPT"/>
</dbReference>
<dbReference type="Gene3D" id="2.150.10.10">
    <property type="entry name" value="Serralysin-like metalloprotease, C-terminal"/>
    <property type="match status" value="2"/>
</dbReference>
<comment type="subcellular location">
    <subcellularLocation>
        <location evidence="1">Secreted</location>
    </subcellularLocation>
</comment>
<comment type="caution">
    <text evidence="4">The sequence shown here is derived from an EMBL/GenBank/DDBJ whole genome shotgun (WGS) entry which is preliminary data.</text>
</comment>
<evidence type="ECO:0000313" key="4">
    <source>
        <dbReference type="EMBL" id="TGN63638.1"/>
    </source>
</evidence>
<accession>A0A4Z1CEB4</accession>
<name>A0A4Z1CEB4_9ACTN</name>
<gene>
    <name evidence="4" type="ORF">EXE59_06500</name>
</gene>
<dbReference type="PANTHER" id="PTHR38340">
    <property type="entry name" value="S-LAYER PROTEIN"/>
    <property type="match status" value="1"/>
</dbReference>
<dbReference type="InterPro" id="IPR018511">
    <property type="entry name" value="Hemolysin-typ_Ca-bd_CS"/>
</dbReference>
<dbReference type="InterPro" id="IPR036689">
    <property type="entry name" value="ESAT-6-like_sf"/>
</dbReference>
<dbReference type="GO" id="GO:0005509">
    <property type="term" value="F:calcium ion binding"/>
    <property type="evidence" value="ECO:0007669"/>
    <property type="project" value="InterPro"/>
</dbReference>
<dbReference type="InterPro" id="IPR001343">
    <property type="entry name" value="Hemolysn_Ca-bd"/>
</dbReference>
<dbReference type="Pfam" id="PF00353">
    <property type="entry name" value="HemolysinCabind"/>
    <property type="match status" value="4"/>
</dbReference>
<dbReference type="AlphaFoldDB" id="A0A4Z1CEB4"/>